<dbReference type="RefSeq" id="WP_130145278.1">
    <property type="nucleotide sequence ID" value="NZ_SGSU01000007.1"/>
</dbReference>
<evidence type="ECO:0000313" key="2">
    <source>
        <dbReference type="Proteomes" id="UP000293483"/>
    </source>
</evidence>
<gene>
    <name evidence="1" type="ORF">EXE25_07960</name>
</gene>
<accession>A0A4Q7AXV8</accession>
<dbReference type="InterPro" id="IPR027417">
    <property type="entry name" value="P-loop_NTPase"/>
</dbReference>
<dbReference type="Gene3D" id="3.40.50.300">
    <property type="entry name" value="P-loop containing nucleotide triphosphate hydrolases"/>
    <property type="match status" value="1"/>
</dbReference>
<comment type="caution">
    <text evidence="1">The sequence shown here is derived from an EMBL/GenBank/DDBJ whole genome shotgun (WGS) entry which is preliminary data.</text>
</comment>
<protein>
    <recommendedName>
        <fullName evidence="3">Helicase</fullName>
    </recommendedName>
</protein>
<name>A0A4Q7AXV8_9GAMM</name>
<dbReference type="SUPFAM" id="SSF52540">
    <property type="entry name" value="P-loop containing nucleoside triphosphate hydrolases"/>
    <property type="match status" value="2"/>
</dbReference>
<proteinExistence type="predicted"/>
<organism evidence="1 2">
    <name type="scientific">Acinetobacter bouvetii</name>
    <dbReference type="NCBI Taxonomy" id="202951"/>
    <lineage>
        <taxon>Bacteria</taxon>
        <taxon>Pseudomonadati</taxon>
        <taxon>Pseudomonadota</taxon>
        <taxon>Gammaproteobacteria</taxon>
        <taxon>Moraxellales</taxon>
        <taxon>Moraxellaceae</taxon>
        <taxon>Acinetobacter</taxon>
    </lineage>
</organism>
<dbReference type="Proteomes" id="UP000293483">
    <property type="component" value="Unassembled WGS sequence"/>
</dbReference>
<evidence type="ECO:0000313" key="1">
    <source>
        <dbReference type="EMBL" id="RZG67443.1"/>
    </source>
</evidence>
<evidence type="ECO:0008006" key="3">
    <source>
        <dbReference type="Google" id="ProtNLM"/>
    </source>
</evidence>
<reference evidence="1 2" key="1">
    <citation type="submission" date="2019-02" db="EMBL/GenBank/DDBJ databases">
        <title>The Batch Genome Submission of Acinetobacter spp. strains.</title>
        <authorList>
            <person name="Qin J."/>
            <person name="Hu Y."/>
            <person name="Ye H."/>
            <person name="Wei L."/>
            <person name="Feng Y."/>
            <person name="Zong Z."/>
        </authorList>
    </citation>
    <scope>NUCLEOTIDE SEQUENCE [LARGE SCALE GENOMIC DNA]</scope>
    <source>
        <strain evidence="1 2">WCHABo060081</strain>
    </source>
</reference>
<sequence length="1327" mass="151625">MVKNEAKVWGEVYEIAVKRGSIMALLDAKLLLASNPVVAEWNSKQIADVFQEMKEALYSDVINAAIHENIESYFQQLIKTGFGHGYTNTREFLRKIKPKGIARAKTANARPNWGLSGIWCPLTMPNDITQTIVDDYTTEEEHIAIKAFKDKAFETWNQQFSLTHAKMFGKGMFGRADFLAVIKVKSNYHVLVQEYSLFYVLGEPEQFNAKDSCTYLQEYKRYIKHSESQSVFSYVNAEAQEIPFKFSKKLREYLRAYVRKEKVLFKMAQGCSYATTFVDSFKWKFEQDDMPNIRLSVMAITSRGSEYISAEFADKDKSPELEIMYQLGKEYQDNVLSLDDMDERTKLQVEILNYLVNEPVKNISEIVSKNISDISYGQDLTFTITERLKDFVNPNQPLALEWVFDLIDRQVDDEDHNQKLKEMVLAEFKTIRKGKIENKTSFTLRDLHKCAVVLALKESKQGRVNFICLTGTPGIGKTSSVKTLLADLEGFFFFYTSPRVLINDDVVGDLSKISATITSNSDVVTQAQQIYSKIHNTDCKVNARGAAIVGGVENLKIDHDSSVLLFKQDEYRKLKDLEQNANANRRYANTSESKITATNKRFARVFDSLGEATQQLLGFHPELNKLTMTVASQAFMPYNTTPAGPRNPRETQNKTVAASSLDGLEKMFQYKIDKKPTEAKIERREFAKKFPNIVVMFDEITGDSGTRTFINEMLKFLSKNFIEPFQGNSPFTVTVILADASLSNVNAIQNYMKKQVQLPAKMFISPSLGNFPFKMQTADLDDGNCVRSSIHIMANCYPASDLKIQYMLKQYAVVPETDDFGLDKNLTHLFRQEAGERTQKTAIKLIQKNLEDGKKQVIYFAQDKNALAALRDALVDEGVVERSKIGIFDSQLMGYHRSELLDRKEKLQVVLITSTAARGISFPNCDSIIAAMPRFAIEASLMEIAQLVYRGRGGYLDKEKNEWVNGDERDRLLTILVEDFYLVSNDETQTELEYKVKSSLDMLSIFMLIRGTLYTRITGDAGFKKTQIAMIPIGEVKDKASDKPGLASLIRDFMKDVNSVLYKIVATEGELVGRLKAVVEKAQTVYSANKLSSTYSTKTNKYRSFYTPTLTPELKELQFYEKWCRDNHSLKSRLLTISDQEDALTIPENIYICGPMIMEDRSNFGNKESFDIANDNLSQDSLRKFLNELIALQRGYLQLNAYKNIQKHIKEITNMISSVLESETDSYTKEVEQQGMMRKLWVTYPVAANELVKLQDKSFDKDWFDALSFELRVRNAEFPVMPEYRDHPFRGTQQLSGHPVFERLFEQTNFMLCRELNLVNTLTMFNE</sequence>
<dbReference type="EMBL" id="SGSU01000007">
    <property type="protein sequence ID" value="RZG67443.1"/>
    <property type="molecule type" value="Genomic_DNA"/>
</dbReference>